<dbReference type="GO" id="GO:0043130">
    <property type="term" value="F:ubiquitin binding"/>
    <property type="evidence" value="ECO:0007669"/>
    <property type="project" value="InterPro"/>
</dbReference>
<dbReference type="Proteomes" id="UP000242287">
    <property type="component" value="Unassembled WGS sequence"/>
</dbReference>
<name>A0A2A9NFK8_9AGAR</name>
<evidence type="ECO:0000259" key="2">
    <source>
        <dbReference type="PROSITE" id="PS51140"/>
    </source>
</evidence>
<protein>
    <recommendedName>
        <fullName evidence="2">CUE domain-containing protein</fullName>
    </recommendedName>
</protein>
<dbReference type="EMBL" id="KZ302139">
    <property type="protein sequence ID" value="PFH47041.1"/>
    <property type="molecule type" value="Genomic_DNA"/>
</dbReference>
<dbReference type="AlphaFoldDB" id="A0A2A9NFK8"/>
<proteinExistence type="predicted"/>
<feature type="region of interest" description="Disordered" evidence="1">
    <location>
        <begin position="100"/>
        <end position="123"/>
    </location>
</feature>
<dbReference type="Pfam" id="PF02845">
    <property type="entry name" value="CUE"/>
    <property type="match status" value="1"/>
</dbReference>
<dbReference type="InterPro" id="IPR003892">
    <property type="entry name" value="CUE"/>
</dbReference>
<dbReference type="PROSITE" id="PS51140">
    <property type="entry name" value="CUE"/>
    <property type="match status" value="1"/>
</dbReference>
<evidence type="ECO:0000313" key="3">
    <source>
        <dbReference type="EMBL" id="PFH47041.1"/>
    </source>
</evidence>
<reference evidence="3 4" key="1">
    <citation type="submission" date="2014-02" db="EMBL/GenBank/DDBJ databases">
        <title>Transposable element dynamics among asymbiotic and ectomycorrhizal Amanita fungi.</title>
        <authorList>
            <consortium name="DOE Joint Genome Institute"/>
            <person name="Hess J."/>
            <person name="Skrede I."/>
            <person name="Wolfe B."/>
            <person name="LaButti K."/>
            <person name="Ohm R.A."/>
            <person name="Grigoriev I.V."/>
            <person name="Pringle A."/>
        </authorList>
    </citation>
    <scope>NUCLEOTIDE SEQUENCE [LARGE SCALE GENOMIC DNA]</scope>
    <source>
        <strain evidence="3 4">SKay4041</strain>
    </source>
</reference>
<dbReference type="Gene3D" id="1.10.8.10">
    <property type="entry name" value="DNA helicase RuvA subunit, C-terminal domain"/>
    <property type="match status" value="1"/>
</dbReference>
<evidence type="ECO:0000313" key="4">
    <source>
        <dbReference type="Proteomes" id="UP000242287"/>
    </source>
</evidence>
<dbReference type="STRING" id="703135.A0A2A9NFK8"/>
<keyword evidence="4" id="KW-1185">Reference proteome</keyword>
<gene>
    <name evidence="3" type="ORF">AMATHDRAFT_153119</name>
</gene>
<evidence type="ECO:0000256" key="1">
    <source>
        <dbReference type="SAM" id="MobiDB-lite"/>
    </source>
</evidence>
<dbReference type="SMART" id="SM00546">
    <property type="entry name" value="CUE"/>
    <property type="match status" value="1"/>
</dbReference>
<sequence>MGEIVNVLVAFAVIVFFFRWIASGVCSSAERSAADTLGFRPRNVTQDMAIVDTISNMFPDVPIDNIRYDLMRTGNIELTTNKILERGYLDAPPPAYYTVHPRQNNTSNSTRPPPGSGFSTGMHNKAQESLINRYSLQERVASAEVVPEEDIGGKAVWEDTPERREASLRERKARMILAARQ</sequence>
<feature type="domain" description="CUE" evidence="2">
    <location>
        <begin position="46"/>
        <end position="88"/>
    </location>
</feature>
<dbReference type="CDD" id="cd14424">
    <property type="entry name" value="CUE_Cue1p_like"/>
    <property type="match status" value="1"/>
</dbReference>
<organism evidence="3 4">
    <name type="scientific">Amanita thiersii Skay4041</name>
    <dbReference type="NCBI Taxonomy" id="703135"/>
    <lineage>
        <taxon>Eukaryota</taxon>
        <taxon>Fungi</taxon>
        <taxon>Dikarya</taxon>
        <taxon>Basidiomycota</taxon>
        <taxon>Agaricomycotina</taxon>
        <taxon>Agaricomycetes</taxon>
        <taxon>Agaricomycetidae</taxon>
        <taxon>Agaricales</taxon>
        <taxon>Pluteineae</taxon>
        <taxon>Amanitaceae</taxon>
        <taxon>Amanita</taxon>
    </lineage>
</organism>
<feature type="compositionally biased region" description="Polar residues" evidence="1">
    <location>
        <begin position="101"/>
        <end position="110"/>
    </location>
</feature>
<accession>A0A2A9NFK8</accession>
<dbReference type="OrthoDB" id="3824970at2759"/>